<keyword evidence="3" id="KW-1185">Reference proteome</keyword>
<dbReference type="RefSeq" id="WP_200241851.1">
    <property type="nucleotide sequence ID" value="NZ_JAENHK010000001.1"/>
</dbReference>
<protein>
    <submittedName>
        <fullName evidence="2">Uncharacterized protein</fullName>
    </submittedName>
</protein>
<evidence type="ECO:0000256" key="1">
    <source>
        <dbReference type="SAM" id="SignalP"/>
    </source>
</evidence>
<dbReference type="EMBL" id="JAENHK010000001">
    <property type="protein sequence ID" value="MBK1894404.1"/>
    <property type="molecule type" value="Genomic_DNA"/>
</dbReference>
<gene>
    <name evidence="2" type="ORF">JHL15_01400</name>
</gene>
<proteinExistence type="predicted"/>
<name>A0ABS1FPT3_9FLAO</name>
<reference evidence="3" key="1">
    <citation type="submission" date="2021-01" db="EMBL/GenBank/DDBJ databases">
        <title>Genome public.</title>
        <authorList>
            <person name="Liu C."/>
            <person name="Sun Q."/>
        </authorList>
    </citation>
    <scope>NUCLEOTIDE SEQUENCE [LARGE SCALE GENOMIC DNA]</scope>
    <source>
        <strain evidence="3">YIM B02567</strain>
    </source>
</reference>
<organism evidence="2 3">
    <name type="scientific">Chryseobacterium paridis</name>
    <dbReference type="NCBI Taxonomy" id="2800328"/>
    <lineage>
        <taxon>Bacteria</taxon>
        <taxon>Pseudomonadati</taxon>
        <taxon>Bacteroidota</taxon>
        <taxon>Flavobacteriia</taxon>
        <taxon>Flavobacteriales</taxon>
        <taxon>Weeksellaceae</taxon>
        <taxon>Chryseobacterium group</taxon>
        <taxon>Chryseobacterium</taxon>
    </lineage>
</organism>
<sequence length="225" mass="25530">MKKIITSISLLANTFFCLAQQQVVTANNTLGSQAVFYNLRSGGKVLSYDDILGSPYPNKNFSNAKISGVLEQTLVRYNSYNDEIEFKKEDNVLALPKRPEYSKIEINSPKATLVLLDTADDLSGYFFELVSGKISLYKKVKTKFTDIIPAPNGYASDKPATFKTLDPIYYIKTEKSFIKKPKNQKDITEQFPDKNESLASFFKSNKIKFDKEEDLIKLVNFLNQN</sequence>
<comment type="caution">
    <text evidence="2">The sequence shown here is derived from an EMBL/GenBank/DDBJ whole genome shotgun (WGS) entry which is preliminary data.</text>
</comment>
<keyword evidence="1" id="KW-0732">Signal</keyword>
<evidence type="ECO:0000313" key="3">
    <source>
        <dbReference type="Proteomes" id="UP000628669"/>
    </source>
</evidence>
<accession>A0ABS1FPT3</accession>
<feature type="signal peptide" evidence="1">
    <location>
        <begin position="1"/>
        <end position="19"/>
    </location>
</feature>
<dbReference type="Proteomes" id="UP000628669">
    <property type="component" value="Unassembled WGS sequence"/>
</dbReference>
<feature type="chain" id="PRO_5045166047" evidence="1">
    <location>
        <begin position="20"/>
        <end position="225"/>
    </location>
</feature>
<evidence type="ECO:0000313" key="2">
    <source>
        <dbReference type="EMBL" id="MBK1894404.1"/>
    </source>
</evidence>